<comment type="caution">
    <text evidence="1">The sequence shown here is derived from an EMBL/GenBank/DDBJ whole genome shotgun (WGS) entry which is preliminary data.</text>
</comment>
<dbReference type="AlphaFoldDB" id="A0A8X7VP09"/>
<organism evidence="1 2">
    <name type="scientific">Brassica carinata</name>
    <name type="common">Ethiopian mustard</name>
    <name type="synonym">Abyssinian cabbage</name>
    <dbReference type="NCBI Taxonomy" id="52824"/>
    <lineage>
        <taxon>Eukaryota</taxon>
        <taxon>Viridiplantae</taxon>
        <taxon>Streptophyta</taxon>
        <taxon>Embryophyta</taxon>
        <taxon>Tracheophyta</taxon>
        <taxon>Spermatophyta</taxon>
        <taxon>Magnoliopsida</taxon>
        <taxon>eudicotyledons</taxon>
        <taxon>Gunneridae</taxon>
        <taxon>Pentapetalae</taxon>
        <taxon>rosids</taxon>
        <taxon>malvids</taxon>
        <taxon>Brassicales</taxon>
        <taxon>Brassicaceae</taxon>
        <taxon>Brassiceae</taxon>
        <taxon>Brassica</taxon>
    </lineage>
</organism>
<evidence type="ECO:0008006" key="3">
    <source>
        <dbReference type="Google" id="ProtNLM"/>
    </source>
</evidence>
<name>A0A8X7VP09_BRACI</name>
<protein>
    <recommendedName>
        <fullName evidence="3">PH domain-containing protein</fullName>
    </recommendedName>
</protein>
<keyword evidence="2" id="KW-1185">Reference proteome</keyword>
<evidence type="ECO:0000313" key="1">
    <source>
        <dbReference type="EMBL" id="KAG2314503.1"/>
    </source>
</evidence>
<sequence length="84" mass="9456">MSKRSGSSVPLMAEKLSKNDRKGLSFGKKWQERYAFMTLSGSHYRWNFVGGTHPARAEGESNVLRARALPLELRQVAHLISPEV</sequence>
<dbReference type="OrthoDB" id="10532797at2759"/>
<reference evidence="1 2" key="1">
    <citation type="submission" date="2020-02" db="EMBL/GenBank/DDBJ databases">
        <authorList>
            <person name="Ma Q."/>
            <person name="Huang Y."/>
            <person name="Song X."/>
            <person name="Pei D."/>
        </authorList>
    </citation>
    <scope>NUCLEOTIDE SEQUENCE [LARGE SCALE GENOMIC DNA]</scope>
    <source>
        <strain evidence="1">Sxm20200214</strain>
        <tissue evidence="1">Leaf</tissue>
    </source>
</reference>
<accession>A0A8X7VP09</accession>
<dbReference type="Proteomes" id="UP000886595">
    <property type="component" value="Unassembled WGS sequence"/>
</dbReference>
<proteinExistence type="predicted"/>
<dbReference type="EMBL" id="JAAMPC010000004">
    <property type="protein sequence ID" value="KAG2314503.1"/>
    <property type="molecule type" value="Genomic_DNA"/>
</dbReference>
<gene>
    <name evidence="1" type="ORF">Bca52824_017625</name>
</gene>
<evidence type="ECO:0000313" key="2">
    <source>
        <dbReference type="Proteomes" id="UP000886595"/>
    </source>
</evidence>